<evidence type="ECO:0000313" key="6">
    <source>
        <dbReference type="EMBL" id="MBB6324470.1"/>
    </source>
</evidence>
<dbReference type="AlphaFoldDB" id="A0A841MAY6"/>
<dbReference type="GO" id="GO:0006281">
    <property type="term" value="P:DNA repair"/>
    <property type="evidence" value="ECO:0007669"/>
    <property type="project" value="InterPro"/>
</dbReference>
<evidence type="ECO:0000256" key="2">
    <source>
        <dbReference type="ARBA" id="ARBA00022801"/>
    </source>
</evidence>
<dbReference type="CDD" id="cd18809">
    <property type="entry name" value="SF1_C_RecD"/>
    <property type="match status" value="1"/>
</dbReference>
<dbReference type="InterPro" id="IPR051055">
    <property type="entry name" value="PIF1_helicase"/>
</dbReference>
<dbReference type="Pfam" id="PF02689">
    <property type="entry name" value="Herpes_Helicase"/>
    <property type="match status" value="1"/>
</dbReference>
<dbReference type="GO" id="GO:0016787">
    <property type="term" value="F:hydrolase activity"/>
    <property type="evidence" value="ECO:0007669"/>
    <property type="project" value="UniProtKB-KW"/>
</dbReference>
<dbReference type="Gene3D" id="3.40.50.300">
    <property type="entry name" value="P-loop containing nucleotide triphosphate hydrolases"/>
    <property type="match status" value="2"/>
</dbReference>
<keyword evidence="3" id="KW-0347">Helicase</keyword>
<dbReference type="GO" id="GO:0003678">
    <property type="term" value="F:DNA helicase activity"/>
    <property type="evidence" value="ECO:0007669"/>
    <property type="project" value="InterPro"/>
</dbReference>
<dbReference type="InterPro" id="IPR003840">
    <property type="entry name" value="DNA_helicase_dom"/>
</dbReference>
<name>A0A841MAY6_9BACT</name>
<dbReference type="InterPro" id="IPR010285">
    <property type="entry name" value="DNA_helicase_pif1-like_DEAD"/>
</dbReference>
<proteinExistence type="predicted"/>
<dbReference type="GO" id="GO:0000723">
    <property type="term" value="P:telomere maintenance"/>
    <property type="evidence" value="ECO:0007669"/>
    <property type="project" value="InterPro"/>
</dbReference>
<keyword evidence="1" id="KW-0547">Nucleotide-binding</keyword>
<dbReference type="InterPro" id="IPR003593">
    <property type="entry name" value="AAA+_ATPase"/>
</dbReference>
<sequence length="745" mass="84748">MVGKQKTEFMSDREIDTAFDFVKNTNLSFFLTGRAGTGKSTFLRNVVSTVGKNFVVLAPTGIAALNVNGVTIHSFFQFPPRPLLPKDKGIKTFWEKSEKRKLIASLDTLILDEVSMIRADIIDAIDFSLRKNGGNPNLPFGGKQIIFVGDLYQLEPIIQEKNGEAQTLGEFYEGLRFYQAQVFKHLKLFTIELSKVYRQKDLDFISLLDKVRTKSLNHEELNHLNTRVIHETVSEVGNHTLTLTTTLDAAQKINQSRLSEINGNPFLYKAEISGDFDPGAYPSDLDLKLKVGTQVIFTKNHPEGKWVNGSLGVVKGCSDNLINIELENSTICEVERDIWESVKYQFNKDTNKVEQEVIGSYKQFPIKPAWAITIHKSQGMTFERLNIDFGNGTFACGQAYVALSRVTSFNGLLLNRKIHHSDIQVDHSVNDFLQETIPHNLHALLSTGKTEFAMLKGENPMLLGNLYLHQVLTDIVESDYKKGYEHLLKAFAYTSNDQDIVRDQNFINLLAKAEKALTSSFQINKPSYRLSLLTGTVYFFLRRYSSVIQILKPALKHDDSSIAHYMLARSLWNEKEFSEALNITDTALSLAQNSRNYLLKATILNPFLEENVNNELVSKSLYLESYIQALNFSSTNMEAFEAIRAFIVKEGMKVDLPSLMRFKQELLKNQLDETFFEDILVLINRNKRELLRCAAKAEFYSNAVELNSEESIFETDDDLIDDISEDDLIEDLLDEFLDDDTNDYY</sequence>
<dbReference type="SUPFAM" id="SSF48452">
    <property type="entry name" value="TPR-like"/>
    <property type="match status" value="1"/>
</dbReference>
<dbReference type="Proteomes" id="UP000588604">
    <property type="component" value="Unassembled WGS sequence"/>
</dbReference>
<dbReference type="PANTHER" id="PTHR47642">
    <property type="entry name" value="ATP-DEPENDENT DNA HELICASE"/>
    <property type="match status" value="1"/>
</dbReference>
<dbReference type="EMBL" id="JACIJO010000001">
    <property type="protein sequence ID" value="MBB6324470.1"/>
    <property type="molecule type" value="Genomic_DNA"/>
</dbReference>
<dbReference type="InterPro" id="IPR027417">
    <property type="entry name" value="P-loop_NTPase"/>
</dbReference>
<evidence type="ECO:0000259" key="5">
    <source>
        <dbReference type="SMART" id="SM00382"/>
    </source>
</evidence>
<comment type="caution">
    <text evidence="6">The sequence shown here is derived from an EMBL/GenBank/DDBJ whole genome shotgun (WGS) entry which is preliminary data.</text>
</comment>
<dbReference type="InterPro" id="IPR011990">
    <property type="entry name" value="TPR-like_helical_dom_sf"/>
</dbReference>
<gene>
    <name evidence="6" type="ORF">FHS59_000085</name>
</gene>
<keyword evidence="4" id="KW-0067">ATP-binding</keyword>
<evidence type="ECO:0000256" key="4">
    <source>
        <dbReference type="ARBA" id="ARBA00022840"/>
    </source>
</evidence>
<protein>
    <submittedName>
        <fullName evidence="6">Tetratricopeptide (TPR) repeat protein</fullName>
    </submittedName>
</protein>
<keyword evidence="7" id="KW-1185">Reference proteome</keyword>
<evidence type="ECO:0000256" key="3">
    <source>
        <dbReference type="ARBA" id="ARBA00022806"/>
    </source>
</evidence>
<feature type="domain" description="AAA+ ATPase" evidence="5">
    <location>
        <begin position="25"/>
        <end position="328"/>
    </location>
</feature>
<dbReference type="Pfam" id="PF05970">
    <property type="entry name" value="PIF1"/>
    <property type="match status" value="1"/>
</dbReference>
<evidence type="ECO:0000313" key="7">
    <source>
        <dbReference type="Proteomes" id="UP000588604"/>
    </source>
</evidence>
<keyword evidence="2" id="KW-0378">Hydrolase</keyword>
<organism evidence="6 7">
    <name type="scientific">Algoriphagus iocasae</name>
    <dbReference type="NCBI Taxonomy" id="1836499"/>
    <lineage>
        <taxon>Bacteria</taxon>
        <taxon>Pseudomonadati</taxon>
        <taxon>Bacteroidota</taxon>
        <taxon>Cytophagia</taxon>
        <taxon>Cytophagales</taxon>
        <taxon>Cyclobacteriaceae</taxon>
        <taxon>Algoriphagus</taxon>
    </lineage>
</organism>
<dbReference type="PANTHER" id="PTHR47642:SF5">
    <property type="entry name" value="ATP-DEPENDENT DNA HELICASE"/>
    <property type="match status" value="1"/>
</dbReference>
<dbReference type="GO" id="GO:0005524">
    <property type="term" value="F:ATP binding"/>
    <property type="evidence" value="ECO:0007669"/>
    <property type="project" value="UniProtKB-KW"/>
</dbReference>
<dbReference type="Gene3D" id="1.25.40.10">
    <property type="entry name" value="Tetratricopeptide repeat domain"/>
    <property type="match status" value="1"/>
</dbReference>
<dbReference type="FunFam" id="3.40.50.300:FF:001498">
    <property type="entry name" value="ATP-dependent DNA helicase"/>
    <property type="match status" value="1"/>
</dbReference>
<dbReference type="SUPFAM" id="SSF52540">
    <property type="entry name" value="P-loop containing nucleoside triphosphate hydrolases"/>
    <property type="match status" value="2"/>
</dbReference>
<reference evidence="6 7" key="1">
    <citation type="submission" date="2020-08" db="EMBL/GenBank/DDBJ databases">
        <title>Genomic Encyclopedia of Type Strains, Phase IV (KMG-IV): sequencing the most valuable type-strain genomes for metagenomic binning, comparative biology and taxonomic classification.</title>
        <authorList>
            <person name="Goeker M."/>
        </authorList>
    </citation>
    <scope>NUCLEOTIDE SEQUENCE [LARGE SCALE GENOMIC DNA]</scope>
    <source>
        <strain evidence="6 7">DSM 102044</strain>
    </source>
</reference>
<dbReference type="SMART" id="SM00382">
    <property type="entry name" value="AAA"/>
    <property type="match status" value="1"/>
</dbReference>
<evidence type="ECO:0000256" key="1">
    <source>
        <dbReference type="ARBA" id="ARBA00022741"/>
    </source>
</evidence>
<accession>A0A841MAY6</accession>